<evidence type="ECO:0000256" key="5">
    <source>
        <dbReference type="ARBA" id="ARBA00022989"/>
    </source>
</evidence>
<dbReference type="PANTHER" id="PTHR30065:SF1">
    <property type="entry name" value="SURFACE PRESENTATION OF ANTIGENS PROTEIN SPAR"/>
    <property type="match status" value="1"/>
</dbReference>
<keyword evidence="3 7" id="KW-1003">Cell membrane</keyword>
<dbReference type="OrthoDB" id="9807748at2"/>
<feature type="transmembrane region" description="Helical" evidence="7">
    <location>
        <begin position="199"/>
        <end position="221"/>
    </location>
</feature>
<evidence type="ECO:0000256" key="1">
    <source>
        <dbReference type="ARBA" id="ARBA00004651"/>
    </source>
</evidence>
<dbReference type="InterPro" id="IPR002010">
    <property type="entry name" value="T3SS_IM_R"/>
</dbReference>
<feature type="transmembrane region" description="Helical" evidence="7">
    <location>
        <begin position="88"/>
        <end position="109"/>
    </location>
</feature>
<dbReference type="AlphaFoldDB" id="A0A3D9H2J8"/>
<evidence type="ECO:0000256" key="2">
    <source>
        <dbReference type="ARBA" id="ARBA00009772"/>
    </source>
</evidence>
<gene>
    <name evidence="8" type="ORF">DFP90_12022</name>
</gene>
<feature type="transmembrane region" description="Helical" evidence="7">
    <location>
        <begin position="228"/>
        <end position="250"/>
    </location>
</feature>
<dbReference type="PANTHER" id="PTHR30065">
    <property type="entry name" value="FLAGELLAR BIOSYNTHETIC PROTEIN FLIR"/>
    <property type="match status" value="1"/>
</dbReference>
<dbReference type="Pfam" id="PF01311">
    <property type="entry name" value="Bac_export_1"/>
    <property type="match status" value="1"/>
</dbReference>
<name>A0A3D9H2J8_9PROT</name>
<feature type="transmembrane region" description="Helical" evidence="7">
    <location>
        <begin position="48"/>
        <end position="67"/>
    </location>
</feature>
<evidence type="ECO:0000313" key="9">
    <source>
        <dbReference type="Proteomes" id="UP000256845"/>
    </source>
</evidence>
<organism evidence="8 9">
    <name type="scientific">Aestuariispira insulae</name>
    <dbReference type="NCBI Taxonomy" id="1461337"/>
    <lineage>
        <taxon>Bacteria</taxon>
        <taxon>Pseudomonadati</taxon>
        <taxon>Pseudomonadota</taxon>
        <taxon>Alphaproteobacteria</taxon>
        <taxon>Rhodospirillales</taxon>
        <taxon>Kiloniellaceae</taxon>
        <taxon>Aestuariispira</taxon>
    </lineage>
</organism>
<feature type="transmembrane region" description="Helical" evidence="7">
    <location>
        <begin position="21"/>
        <end position="42"/>
    </location>
</feature>
<keyword evidence="4 7" id="KW-0812">Transmembrane</keyword>
<proteinExistence type="inferred from homology"/>
<evidence type="ECO:0000256" key="3">
    <source>
        <dbReference type="ARBA" id="ARBA00022475"/>
    </source>
</evidence>
<reference evidence="8 9" key="1">
    <citation type="submission" date="2018-07" db="EMBL/GenBank/DDBJ databases">
        <title>Genomic Encyclopedia of Type Strains, Phase III (KMG-III): the genomes of soil and plant-associated and newly described type strains.</title>
        <authorList>
            <person name="Whitman W."/>
        </authorList>
    </citation>
    <scope>NUCLEOTIDE SEQUENCE [LARGE SCALE GENOMIC DNA]</scope>
    <source>
        <strain evidence="8 9">CECT 8488</strain>
    </source>
</reference>
<evidence type="ECO:0000256" key="7">
    <source>
        <dbReference type="RuleBase" id="RU362072"/>
    </source>
</evidence>
<keyword evidence="6 7" id="KW-0472">Membrane</keyword>
<comment type="subcellular location">
    <subcellularLocation>
        <location evidence="1 7">Cell membrane</location>
        <topology evidence="1 7">Multi-pass membrane protein</topology>
    </subcellularLocation>
</comment>
<dbReference type="InterPro" id="IPR006304">
    <property type="entry name" value="T3SS_SpaR/YscT"/>
</dbReference>
<accession>A0A3D9H2J8</accession>
<dbReference type="NCBIfam" id="TIGR01401">
    <property type="entry name" value="fliR_like_III"/>
    <property type="match status" value="1"/>
</dbReference>
<dbReference type="GO" id="GO:0005886">
    <property type="term" value="C:plasma membrane"/>
    <property type="evidence" value="ECO:0007669"/>
    <property type="project" value="UniProtKB-SubCell"/>
</dbReference>
<evidence type="ECO:0000313" key="8">
    <source>
        <dbReference type="EMBL" id="RED43738.1"/>
    </source>
</evidence>
<feature type="transmembrane region" description="Helical" evidence="7">
    <location>
        <begin position="140"/>
        <end position="162"/>
    </location>
</feature>
<evidence type="ECO:0000256" key="4">
    <source>
        <dbReference type="ARBA" id="ARBA00022692"/>
    </source>
</evidence>
<sequence length="279" mass="30822">MEDTIIPLLHELFGGGGQMDLSRIVGGVLLSSCRLFAFMAITPIFQRAIVPPAIMGVLGFSLALMAFPRVWGALSHAVFMDMWYMASILAKEILLGLLIGMVAGFPYWALETAGTVIDTQRGASAGSTSSPITQDEVQPLGAFFGFLYLIWLFISGAFDLLLGIVYDSYLVWPVLSFFPDLAARDAVFYLDLLDNMMELALIIAGPIMLMMFLSELALVFVTRFAPQLNVFVLAMPIKSGIAFLIILMFLPGLFAVMEDGFEFQRALIRDLFGMFSYER</sequence>
<dbReference type="GO" id="GO:0006605">
    <property type="term" value="P:protein targeting"/>
    <property type="evidence" value="ECO:0007669"/>
    <property type="project" value="UniProtKB-UniRule"/>
</dbReference>
<keyword evidence="5 7" id="KW-1133">Transmembrane helix</keyword>
<comment type="caution">
    <text evidence="8">The sequence shown here is derived from an EMBL/GenBank/DDBJ whole genome shotgun (WGS) entry which is preliminary data.</text>
</comment>
<dbReference type="RefSeq" id="WP_115939557.1">
    <property type="nucleotide sequence ID" value="NZ_QRDW01000020.1"/>
</dbReference>
<protein>
    <submittedName>
        <fullName evidence="8">Type III secretion protein T</fullName>
    </submittedName>
</protein>
<comment type="similarity">
    <text evidence="2 7">Belongs to the FliR/MopE/SpaR family.</text>
</comment>
<dbReference type="PRINTS" id="PR00953">
    <property type="entry name" value="TYPE3IMRPROT"/>
</dbReference>
<keyword evidence="9" id="KW-1185">Reference proteome</keyword>
<dbReference type="EMBL" id="QRDW01000020">
    <property type="protein sequence ID" value="RED43738.1"/>
    <property type="molecule type" value="Genomic_DNA"/>
</dbReference>
<dbReference type="Proteomes" id="UP000256845">
    <property type="component" value="Unassembled WGS sequence"/>
</dbReference>
<evidence type="ECO:0000256" key="6">
    <source>
        <dbReference type="ARBA" id="ARBA00023136"/>
    </source>
</evidence>